<proteinExistence type="predicted"/>
<dbReference type="AlphaFoldDB" id="A0A9W6D2T1"/>
<organism evidence="13 14">
    <name type="scientific">Desulforhabdus amnigena</name>
    <dbReference type="NCBI Taxonomy" id="40218"/>
    <lineage>
        <taxon>Bacteria</taxon>
        <taxon>Pseudomonadati</taxon>
        <taxon>Thermodesulfobacteriota</taxon>
        <taxon>Syntrophobacteria</taxon>
        <taxon>Syntrophobacterales</taxon>
        <taxon>Syntrophobacteraceae</taxon>
        <taxon>Desulforhabdus</taxon>
    </lineage>
</organism>
<dbReference type="GO" id="GO:0009231">
    <property type="term" value="P:riboflavin biosynthetic process"/>
    <property type="evidence" value="ECO:0007669"/>
    <property type="project" value="UniProtKB-KW"/>
</dbReference>
<dbReference type="FunFam" id="2.40.30.20:FF:000004">
    <property type="entry name" value="Riboflavin synthase, alpha subunit"/>
    <property type="match status" value="1"/>
</dbReference>
<keyword evidence="7" id="KW-0686">Riboflavin biosynthesis</keyword>
<evidence type="ECO:0000313" key="13">
    <source>
        <dbReference type="EMBL" id="GLI33145.1"/>
    </source>
</evidence>
<comment type="pathway">
    <text evidence="3">Cofactor biosynthesis; riboflavin biosynthesis; riboflavin from 2-hydroxy-3-oxobutyl phosphate and 5-amino-6-(D-ribitylamino)uracil: step 2/2.</text>
</comment>
<evidence type="ECO:0000256" key="2">
    <source>
        <dbReference type="ARBA" id="ARBA00002803"/>
    </source>
</evidence>
<dbReference type="CDD" id="cd00402">
    <property type="entry name" value="Riboflavin_synthase_like"/>
    <property type="match status" value="1"/>
</dbReference>
<comment type="caution">
    <text evidence="13">The sequence shown here is derived from an EMBL/GenBank/DDBJ whole genome shotgun (WGS) entry which is preliminary data.</text>
</comment>
<evidence type="ECO:0000256" key="3">
    <source>
        <dbReference type="ARBA" id="ARBA00004887"/>
    </source>
</evidence>
<evidence type="ECO:0000259" key="12">
    <source>
        <dbReference type="PROSITE" id="PS51177"/>
    </source>
</evidence>
<dbReference type="PANTHER" id="PTHR21098">
    <property type="entry name" value="RIBOFLAVIN SYNTHASE ALPHA CHAIN"/>
    <property type="match status" value="1"/>
</dbReference>
<evidence type="ECO:0000256" key="6">
    <source>
        <dbReference type="ARBA" id="ARBA00013950"/>
    </source>
</evidence>
<dbReference type="NCBIfam" id="NF006767">
    <property type="entry name" value="PRK09289.1"/>
    <property type="match status" value="1"/>
</dbReference>
<accession>A0A9W6D2T1</accession>
<dbReference type="Gene3D" id="2.40.30.20">
    <property type="match status" value="2"/>
</dbReference>
<evidence type="ECO:0000256" key="10">
    <source>
        <dbReference type="NCBIfam" id="TIGR00187"/>
    </source>
</evidence>
<evidence type="ECO:0000256" key="11">
    <source>
        <dbReference type="PROSITE-ProRule" id="PRU00524"/>
    </source>
</evidence>
<evidence type="ECO:0000256" key="8">
    <source>
        <dbReference type="ARBA" id="ARBA00022679"/>
    </source>
</evidence>
<evidence type="ECO:0000256" key="7">
    <source>
        <dbReference type="ARBA" id="ARBA00022619"/>
    </source>
</evidence>
<dbReference type="InterPro" id="IPR001783">
    <property type="entry name" value="Lumazine-bd"/>
</dbReference>
<sequence length="220" mass="24083">MFTGLIEGTGTLLRIDHQGPDAKMVIQANYAMEGLTLGESIAVDGACLTVVSFQGTVFTADVSAETLNRTTLGRKMAGQHLNLERALRMGDRLGGHLVSGHVDGIGVLKERKKEGRSWRLFFEVPRELSRYIIEKGSVAVNGISLTVNGCSEGSFDVNIVPHTAKETTISEFQIGDEVNIETDIIGKYVEKMLRSWTPAEEKSTKSSRIDAAFLQRHGFL</sequence>
<dbReference type="PANTHER" id="PTHR21098:SF12">
    <property type="entry name" value="RIBOFLAVIN SYNTHASE"/>
    <property type="match status" value="1"/>
</dbReference>
<evidence type="ECO:0000256" key="4">
    <source>
        <dbReference type="ARBA" id="ARBA00011233"/>
    </source>
</evidence>
<dbReference type="Proteomes" id="UP001144372">
    <property type="component" value="Unassembled WGS sequence"/>
</dbReference>
<dbReference type="NCBIfam" id="TIGR00187">
    <property type="entry name" value="ribE"/>
    <property type="match status" value="1"/>
</dbReference>
<dbReference type="InterPro" id="IPR026017">
    <property type="entry name" value="Lumazine-bd_dom"/>
</dbReference>
<dbReference type="SUPFAM" id="SSF63380">
    <property type="entry name" value="Riboflavin synthase domain-like"/>
    <property type="match status" value="2"/>
</dbReference>
<name>A0A9W6D2T1_9BACT</name>
<feature type="domain" description="Lumazine-binding" evidence="12">
    <location>
        <begin position="1"/>
        <end position="96"/>
    </location>
</feature>
<protein>
    <recommendedName>
        <fullName evidence="6 10">Riboflavin synthase</fullName>
        <ecNumber evidence="5 10">2.5.1.9</ecNumber>
    </recommendedName>
</protein>
<dbReference type="GO" id="GO:0004746">
    <property type="term" value="F:riboflavin synthase activity"/>
    <property type="evidence" value="ECO:0007669"/>
    <property type="project" value="UniProtKB-UniRule"/>
</dbReference>
<feature type="repeat" description="Lumazine-binding" evidence="11">
    <location>
        <begin position="1"/>
        <end position="96"/>
    </location>
</feature>
<evidence type="ECO:0000256" key="5">
    <source>
        <dbReference type="ARBA" id="ARBA00012827"/>
    </source>
</evidence>
<dbReference type="InterPro" id="IPR023366">
    <property type="entry name" value="ATP_synth_asu-like_sf"/>
</dbReference>
<feature type="domain" description="Lumazine-binding" evidence="12">
    <location>
        <begin position="97"/>
        <end position="193"/>
    </location>
</feature>
<dbReference type="PROSITE" id="PS51177">
    <property type="entry name" value="LUMAZINE_BIND"/>
    <property type="match status" value="2"/>
</dbReference>
<keyword evidence="8" id="KW-0808">Transferase</keyword>
<comment type="subunit">
    <text evidence="4">Homotrimer.</text>
</comment>
<dbReference type="NCBIfam" id="NF009566">
    <property type="entry name" value="PRK13020.1"/>
    <property type="match status" value="1"/>
</dbReference>
<evidence type="ECO:0000313" key="14">
    <source>
        <dbReference type="Proteomes" id="UP001144372"/>
    </source>
</evidence>
<dbReference type="InterPro" id="IPR017938">
    <property type="entry name" value="Riboflavin_synthase-like_b-brl"/>
</dbReference>
<dbReference type="PIRSF" id="PIRSF000498">
    <property type="entry name" value="Riboflavin_syn_A"/>
    <property type="match status" value="1"/>
</dbReference>
<dbReference type="FunFam" id="2.40.30.20:FF:000003">
    <property type="entry name" value="Riboflavin synthase, alpha subunit"/>
    <property type="match status" value="1"/>
</dbReference>
<comment type="function">
    <text evidence="2">Catalyzes the dismutation of two molecules of 6,7-dimethyl-8-ribityllumazine, resulting in the formation of riboflavin and 5-amino-6-(D-ribitylamino)uracil.</text>
</comment>
<gene>
    <name evidence="13" type="primary">ribE</name>
    <name evidence="13" type="ORF">DAMNIGENAA_05780</name>
</gene>
<dbReference type="EC" id="2.5.1.9" evidence="5 10"/>
<comment type="catalytic activity">
    <reaction evidence="1">
        <text>2 6,7-dimethyl-8-(1-D-ribityl)lumazine + H(+) = 5-amino-6-(D-ribitylamino)uracil + riboflavin</text>
        <dbReference type="Rhea" id="RHEA:20772"/>
        <dbReference type="ChEBI" id="CHEBI:15378"/>
        <dbReference type="ChEBI" id="CHEBI:15934"/>
        <dbReference type="ChEBI" id="CHEBI:57986"/>
        <dbReference type="ChEBI" id="CHEBI:58201"/>
        <dbReference type="EC" id="2.5.1.9"/>
    </reaction>
</comment>
<evidence type="ECO:0000256" key="1">
    <source>
        <dbReference type="ARBA" id="ARBA00000968"/>
    </source>
</evidence>
<dbReference type="RefSeq" id="WP_281792162.1">
    <property type="nucleotide sequence ID" value="NZ_BSDR01000001.1"/>
</dbReference>
<dbReference type="EMBL" id="BSDR01000001">
    <property type="protein sequence ID" value="GLI33145.1"/>
    <property type="molecule type" value="Genomic_DNA"/>
</dbReference>
<dbReference type="Pfam" id="PF00677">
    <property type="entry name" value="Lum_binding"/>
    <property type="match status" value="2"/>
</dbReference>
<keyword evidence="9" id="KW-0677">Repeat</keyword>
<reference evidence="13" key="1">
    <citation type="submission" date="2022-12" db="EMBL/GenBank/DDBJ databases">
        <title>Reference genome sequencing for broad-spectrum identification of bacterial and archaeal isolates by mass spectrometry.</title>
        <authorList>
            <person name="Sekiguchi Y."/>
            <person name="Tourlousse D.M."/>
        </authorList>
    </citation>
    <scope>NUCLEOTIDE SEQUENCE</scope>
    <source>
        <strain evidence="13">ASRB1</strain>
    </source>
</reference>
<keyword evidence="14" id="KW-1185">Reference proteome</keyword>
<evidence type="ECO:0000256" key="9">
    <source>
        <dbReference type="ARBA" id="ARBA00022737"/>
    </source>
</evidence>
<feature type="repeat" description="Lumazine-binding" evidence="11">
    <location>
        <begin position="97"/>
        <end position="193"/>
    </location>
</feature>